<proteinExistence type="predicted"/>
<dbReference type="AlphaFoldDB" id="A0A841I537"/>
<keyword evidence="3" id="KW-1185">Reference proteome</keyword>
<keyword evidence="1" id="KW-1133">Transmembrane helix</keyword>
<dbReference type="Proteomes" id="UP000569951">
    <property type="component" value="Unassembled WGS sequence"/>
</dbReference>
<sequence>MKNTPGSRHPPDALRTAFPLNARRLTDLAALVLAIVQARTIVLYTLRNHVSLPGTRDVRYQRYQRLLRFMQFTMPAGLYTTGVLRFLPVTSG</sequence>
<keyword evidence="1" id="KW-0812">Transmembrane</keyword>
<gene>
    <name evidence="2" type="ORF">HNR42_002498</name>
</gene>
<evidence type="ECO:0000256" key="1">
    <source>
        <dbReference type="SAM" id="Phobius"/>
    </source>
</evidence>
<evidence type="ECO:0000313" key="2">
    <source>
        <dbReference type="EMBL" id="MBB6099062.1"/>
    </source>
</evidence>
<evidence type="ECO:0000313" key="3">
    <source>
        <dbReference type="Proteomes" id="UP000569951"/>
    </source>
</evidence>
<feature type="transmembrane region" description="Helical" evidence="1">
    <location>
        <begin position="66"/>
        <end position="87"/>
    </location>
</feature>
<protein>
    <submittedName>
        <fullName evidence="2">Uncharacterized protein</fullName>
    </submittedName>
</protein>
<accession>A0A841I537</accession>
<comment type="caution">
    <text evidence="2">The sequence shown here is derived from an EMBL/GenBank/DDBJ whole genome shotgun (WGS) entry which is preliminary data.</text>
</comment>
<reference evidence="2 3" key="1">
    <citation type="submission" date="2020-08" db="EMBL/GenBank/DDBJ databases">
        <title>Genomic Encyclopedia of Type Strains, Phase IV (KMG-IV): sequencing the most valuable type-strain genomes for metagenomic binning, comparative biology and taxonomic classification.</title>
        <authorList>
            <person name="Goeker M."/>
        </authorList>
    </citation>
    <scope>NUCLEOTIDE SEQUENCE [LARGE SCALE GENOMIC DNA]</scope>
    <source>
        <strain evidence="2 3">DSM 21458</strain>
    </source>
</reference>
<dbReference type="EMBL" id="JACHHG010000009">
    <property type="protein sequence ID" value="MBB6099062.1"/>
    <property type="molecule type" value="Genomic_DNA"/>
</dbReference>
<organism evidence="2 3">
    <name type="scientific">Deinobacterium chartae</name>
    <dbReference type="NCBI Taxonomy" id="521158"/>
    <lineage>
        <taxon>Bacteria</taxon>
        <taxon>Thermotogati</taxon>
        <taxon>Deinococcota</taxon>
        <taxon>Deinococci</taxon>
        <taxon>Deinococcales</taxon>
        <taxon>Deinococcaceae</taxon>
        <taxon>Deinobacterium</taxon>
    </lineage>
</organism>
<keyword evidence="1" id="KW-0472">Membrane</keyword>
<name>A0A841I537_9DEIO</name>